<evidence type="ECO:0000256" key="1">
    <source>
        <dbReference type="SAM" id="Phobius"/>
    </source>
</evidence>
<evidence type="ECO:0000313" key="4">
    <source>
        <dbReference type="Proteomes" id="UP001476807"/>
    </source>
</evidence>
<evidence type="ECO:0000313" key="3">
    <source>
        <dbReference type="EMBL" id="MER2998690.1"/>
    </source>
</evidence>
<dbReference type="EMBL" id="JBEOKT010000013">
    <property type="protein sequence ID" value="MER2998690.1"/>
    <property type="molecule type" value="Genomic_DNA"/>
</dbReference>
<keyword evidence="1" id="KW-0812">Transmembrane</keyword>
<evidence type="ECO:0000256" key="2">
    <source>
        <dbReference type="SAM" id="SignalP"/>
    </source>
</evidence>
<keyword evidence="1" id="KW-1133">Transmembrane helix</keyword>
<sequence length="302" mass="33889">MKQFYILLFSLFIGFTSYAQTDSLSLQIAEIEKSLNYQYGEISLGEGMAKLKVPKGFKYLDATQAEYVLTELWGNPASGTSLGMLVPENKGVLNDDTWVFDIEFEEMGYVKDDDAAEIDYTELLATMKKDMAEGNKERVANGYEEIELIGWAAKPFYDNEKKTLHWAKELNFGGAETNTLNYNVRLLGRKGVLMLNAIAGMNSLPEVRQNIPLVLNSVSFEQGHSYFDFDPDVDDVAAWTIGSLVAGKLLTKVGFFALLLKFWKIIAVVLVSGGGALFRFLKGRKKEEEVYVTETEKEKVLN</sequence>
<protein>
    <submittedName>
        <fullName evidence="3">DUF2167 domain-containing protein</fullName>
    </submittedName>
</protein>
<comment type="caution">
    <text evidence="3">The sequence shown here is derived from an EMBL/GenBank/DDBJ whole genome shotgun (WGS) entry which is preliminary data.</text>
</comment>
<dbReference type="RefSeq" id="WP_350413143.1">
    <property type="nucleotide sequence ID" value="NZ_JBEOKT010000013.1"/>
</dbReference>
<organism evidence="3 4">
    <name type="scientific">Pontibacter populi</name>
    <dbReference type="NCBI Taxonomy" id="890055"/>
    <lineage>
        <taxon>Bacteria</taxon>
        <taxon>Pseudomonadati</taxon>
        <taxon>Bacteroidota</taxon>
        <taxon>Cytophagia</taxon>
        <taxon>Cytophagales</taxon>
        <taxon>Hymenobacteraceae</taxon>
        <taxon>Pontibacter</taxon>
    </lineage>
</organism>
<dbReference type="Pfam" id="PF09935">
    <property type="entry name" value="DUF2167"/>
    <property type="match status" value="1"/>
</dbReference>
<keyword evidence="4" id="KW-1185">Reference proteome</keyword>
<name>A0ABV1RWA5_9BACT</name>
<reference evidence="3 4" key="1">
    <citation type="submission" date="2024-06" db="EMBL/GenBank/DDBJ databases">
        <title>Pontibacter populi HYL7-15.</title>
        <authorList>
            <person name="Kim M.K."/>
        </authorList>
    </citation>
    <scope>NUCLEOTIDE SEQUENCE [LARGE SCALE GENOMIC DNA]</scope>
    <source>
        <strain evidence="3 4">HYL7-15</strain>
    </source>
</reference>
<keyword evidence="1" id="KW-0472">Membrane</keyword>
<feature type="transmembrane region" description="Helical" evidence="1">
    <location>
        <begin position="253"/>
        <end position="278"/>
    </location>
</feature>
<feature type="signal peptide" evidence="2">
    <location>
        <begin position="1"/>
        <end position="19"/>
    </location>
</feature>
<accession>A0ABV1RWA5</accession>
<gene>
    <name evidence="3" type="ORF">ABS362_14135</name>
</gene>
<feature type="chain" id="PRO_5045453640" evidence="2">
    <location>
        <begin position="20"/>
        <end position="302"/>
    </location>
</feature>
<dbReference type="Proteomes" id="UP001476807">
    <property type="component" value="Unassembled WGS sequence"/>
</dbReference>
<proteinExistence type="predicted"/>
<keyword evidence="2" id="KW-0732">Signal</keyword>
<dbReference type="InterPro" id="IPR018682">
    <property type="entry name" value="DUF2167_membr"/>
</dbReference>